<name>A0A108T5F7_9BACE</name>
<dbReference type="RefSeq" id="WP_082717939.1">
    <property type="nucleotide sequence ID" value="NZ_CABMLT010000019.1"/>
</dbReference>
<dbReference type="AlphaFoldDB" id="A0A108T5F7"/>
<protein>
    <submittedName>
        <fullName evidence="1">Bacteriocin</fullName>
    </submittedName>
</protein>
<organism evidence="1 2">
    <name type="scientific">Bacteroides cellulosilyticus</name>
    <dbReference type="NCBI Taxonomy" id="246787"/>
    <lineage>
        <taxon>Bacteria</taxon>
        <taxon>Pseudomonadati</taxon>
        <taxon>Bacteroidota</taxon>
        <taxon>Bacteroidia</taxon>
        <taxon>Bacteroidales</taxon>
        <taxon>Bacteroidaceae</taxon>
        <taxon>Bacteroides</taxon>
    </lineage>
</organism>
<accession>A0A108T5F7</accession>
<comment type="caution">
    <text evidence="1">The sequence shown here is derived from an EMBL/GenBank/DDBJ whole genome shotgun (WGS) entry which is preliminary data.</text>
</comment>
<reference evidence="1 2" key="1">
    <citation type="journal article" date="2019" name="Nat. Med.">
        <title>A library of human gut bacterial isolates paired with longitudinal multiomics data enables mechanistic microbiome research.</title>
        <authorList>
            <person name="Poyet M."/>
            <person name="Groussin M."/>
            <person name="Gibbons S.M."/>
            <person name="Avila-Pacheco J."/>
            <person name="Jiang X."/>
            <person name="Kearney S.M."/>
            <person name="Perrotta A.R."/>
            <person name="Berdy B."/>
            <person name="Zhao S."/>
            <person name="Lieberman T.D."/>
            <person name="Swanson P.K."/>
            <person name="Smith M."/>
            <person name="Roesemann S."/>
            <person name="Alexander J.E."/>
            <person name="Rich S.A."/>
            <person name="Livny J."/>
            <person name="Vlamakis H."/>
            <person name="Clish C."/>
            <person name="Bullock K."/>
            <person name="Deik A."/>
            <person name="Scott J."/>
            <person name="Pierce K.A."/>
            <person name="Xavier R.J."/>
            <person name="Alm E.J."/>
        </authorList>
    </citation>
    <scope>NUCLEOTIDE SEQUENCE [LARGE SCALE GENOMIC DNA]</scope>
    <source>
        <strain evidence="1 2">BIOML-A8</strain>
    </source>
</reference>
<dbReference type="GeneID" id="66308729"/>
<dbReference type="EMBL" id="VVYX01000008">
    <property type="protein sequence ID" value="KAA5420233.1"/>
    <property type="molecule type" value="Genomic_DNA"/>
</dbReference>
<evidence type="ECO:0000313" key="2">
    <source>
        <dbReference type="Proteomes" id="UP000482653"/>
    </source>
</evidence>
<gene>
    <name evidence="1" type="ORF">F2Y87_07630</name>
</gene>
<proteinExistence type="predicted"/>
<dbReference type="Proteomes" id="UP000482653">
    <property type="component" value="Unassembled WGS sequence"/>
</dbReference>
<evidence type="ECO:0000313" key="1">
    <source>
        <dbReference type="EMBL" id="KAA5420233.1"/>
    </source>
</evidence>
<dbReference type="NCBIfam" id="TIGR01847">
    <property type="entry name" value="bacteriocin_sig"/>
    <property type="match status" value="1"/>
</dbReference>
<dbReference type="InterPro" id="IPR010133">
    <property type="entry name" value="Bacteriocin_signal_seq"/>
</dbReference>
<sequence length="54" mass="5992">MKELSKKELSQIVGGSLADWCAAVKTIYSNHENAKNMSPETYANGIKLYNANCR</sequence>